<dbReference type="Pfam" id="PF02639">
    <property type="entry name" value="DUF188"/>
    <property type="match status" value="1"/>
</dbReference>
<name>A0A9Q8FQN1_9STAP</name>
<dbReference type="RefSeq" id="WP_133416485.1">
    <property type="nucleotide sequence ID" value="NZ_SCWD01000001.1"/>
</dbReference>
<organism evidence="3 4">
    <name type="scientific">Macrococcus carouselicus</name>
    <dbReference type="NCBI Taxonomy" id="69969"/>
    <lineage>
        <taxon>Bacteria</taxon>
        <taxon>Bacillati</taxon>
        <taxon>Bacillota</taxon>
        <taxon>Bacilli</taxon>
        <taxon>Bacillales</taxon>
        <taxon>Staphylococcaceae</taxon>
        <taxon>Macrococcus</taxon>
    </lineage>
</organism>
<dbReference type="PANTHER" id="PTHR35146">
    <property type="entry name" value="UPF0178 PROTEIN YAII"/>
    <property type="match status" value="1"/>
</dbReference>
<accession>A0A9Q8FQN1</accession>
<dbReference type="HAMAP" id="MF_00489">
    <property type="entry name" value="UPF0178"/>
    <property type="match status" value="1"/>
</dbReference>
<dbReference type="InterPro" id="IPR003791">
    <property type="entry name" value="UPF0178"/>
</dbReference>
<dbReference type="EMBL" id="SCWD01000001">
    <property type="protein sequence ID" value="TDM03621.1"/>
    <property type="molecule type" value="Genomic_DNA"/>
</dbReference>
<dbReference type="PANTHER" id="PTHR35146:SF1">
    <property type="entry name" value="UPF0178 PROTEIN YAII"/>
    <property type="match status" value="1"/>
</dbReference>
<dbReference type="OrthoDB" id="9798918at2"/>
<gene>
    <name evidence="3" type="ORF">ERX40_00175</name>
</gene>
<dbReference type="AlphaFoldDB" id="A0A9Q8FQN1"/>
<reference evidence="3 4" key="1">
    <citation type="submission" date="2019-01" db="EMBL/GenBank/DDBJ databases">
        <title>Draft genome sequences of the type strains of six Macrococcus species.</title>
        <authorList>
            <person name="Mazhar S."/>
            <person name="Altermann E."/>
            <person name="Hill C."/>
            <person name="Mcauliffe O."/>
        </authorList>
    </citation>
    <scope>NUCLEOTIDE SEQUENCE [LARGE SCALE GENOMIC DNA]</scope>
    <source>
        <strain evidence="3 4">ATCC 51828</strain>
    </source>
</reference>
<dbReference type="NCBIfam" id="NF001095">
    <property type="entry name" value="PRK00124.1"/>
    <property type="match status" value="1"/>
</dbReference>
<evidence type="ECO:0000313" key="4">
    <source>
        <dbReference type="Proteomes" id="UP000295280"/>
    </source>
</evidence>
<protein>
    <recommendedName>
        <fullName evidence="2">UPF0178 protein ERX40_00175</fullName>
    </recommendedName>
</protein>
<evidence type="ECO:0000313" key="3">
    <source>
        <dbReference type="EMBL" id="TDM03621.1"/>
    </source>
</evidence>
<comment type="caution">
    <text evidence="3">The sequence shown here is derived from an EMBL/GenBank/DDBJ whole genome shotgun (WGS) entry which is preliminary data.</text>
</comment>
<keyword evidence="4" id="KW-1185">Reference proteome</keyword>
<sequence length="146" mass="16748">MILVDADACPVIEEIIEVAGHYQIEVRLVRNFNHFTSRDYPPFVSITYVDDGLDSADYRIVALVKHDDIVITQDYGLASLLLKKHVTVLHQSGKLYSDANIDLLLEMRHISQQMRKSGLRTKGPKAFSQADRQHFKNQLKKTIRNQ</sequence>
<dbReference type="Proteomes" id="UP000295280">
    <property type="component" value="Unassembled WGS sequence"/>
</dbReference>
<evidence type="ECO:0000256" key="1">
    <source>
        <dbReference type="ARBA" id="ARBA00008522"/>
    </source>
</evidence>
<proteinExistence type="inferred from homology"/>
<comment type="similarity">
    <text evidence="1 2">Belongs to the UPF0178 family.</text>
</comment>
<evidence type="ECO:0000256" key="2">
    <source>
        <dbReference type="HAMAP-Rule" id="MF_00489"/>
    </source>
</evidence>